<dbReference type="EMBL" id="CP042467">
    <property type="protein sequence ID" value="QED29025.1"/>
    <property type="molecule type" value="Genomic_DNA"/>
</dbReference>
<evidence type="ECO:0000313" key="1">
    <source>
        <dbReference type="EMBL" id="QED29025.1"/>
    </source>
</evidence>
<proteinExistence type="predicted"/>
<protein>
    <submittedName>
        <fullName evidence="1">Uncharacterized protein</fullName>
    </submittedName>
</protein>
<reference evidence="1 2" key="1">
    <citation type="submission" date="2019-08" db="EMBL/GenBank/DDBJ databases">
        <authorList>
            <person name="Liang Q."/>
        </authorList>
    </citation>
    <scope>NUCLEOTIDE SEQUENCE [LARGE SCALE GENOMIC DNA]</scope>
    <source>
        <strain evidence="1 2">V1718</strain>
    </source>
</reference>
<dbReference type="AlphaFoldDB" id="A0A5B8XTX7"/>
<dbReference type="RefSeq" id="WP_146961972.1">
    <property type="nucleotide sequence ID" value="NZ_CP042467.1"/>
</dbReference>
<dbReference type="OrthoDB" id="596881at2"/>
<name>A0A5B8XTX7_9DELT</name>
<gene>
    <name evidence="1" type="ORF">FRD01_17620</name>
</gene>
<dbReference type="Proteomes" id="UP000321595">
    <property type="component" value="Chromosome"/>
</dbReference>
<sequence>MNDLAFKVNNWVELTTTDEKERATACELQITTANESLFMVEDLRSQSTREYIRVSAYPLAVWLVENYFRLKHEVRVTDAFDHALSHRLSAIGSGFIWPNIDFSADGERIKVTVADSTKTGISPVFIRGNTEPFWISYEAFDSAVSELIRSVNARLDDRGIPSHYLKELWQCVASEKSDPLRQLEAQVGLDPEGRSEELEFWKDLAQKYGEAEVLSLAGSASKLETEALFSAFETRQGSPSKEIAALQKHVRPPQSVAWDLGAQGAKMLRQYLANVDAPLHDIPFLDSFGETPDLTVSGAISQNEEIKILLRSAAHPKSLRFEKARLLGDLLLFQNQKISMVTTGLEFRQKAQRAFAAELLVPTEALNKNLPSSGEFDDDAVFRLADEYDVSQVCVVHQIRNRRLPYRSQLSD</sequence>
<keyword evidence="2" id="KW-1185">Reference proteome</keyword>
<accession>A0A5B8XTX7</accession>
<dbReference type="KEGG" id="bbae:FRD01_17620"/>
<organism evidence="1 2">
    <name type="scientific">Microvenator marinus</name>
    <dbReference type="NCBI Taxonomy" id="2600177"/>
    <lineage>
        <taxon>Bacteria</taxon>
        <taxon>Deltaproteobacteria</taxon>
        <taxon>Bradymonadales</taxon>
        <taxon>Microvenatoraceae</taxon>
        <taxon>Microvenator</taxon>
    </lineage>
</organism>
<evidence type="ECO:0000313" key="2">
    <source>
        <dbReference type="Proteomes" id="UP000321595"/>
    </source>
</evidence>